<dbReference type="Pfam" id="PF01022">
    <property type="entry name" value="HTH_5"/>
    <property type="match status" value="1"/>
</dbReference>
<dbReference type="InterPro" id="IPR001845">
    <property type="entry name" value="HTH_ArsR_DNA-bd_dom"/>
</dbReference>
<dbReference type="PRINTS" id="PR00778">
    <property type="entry name" value="HTHARSR"/>
</dbReference>
<dbReference type="PANTHER" id="PTHR43132:SF2">
    <property type="entry name" value="ARSENICAL RESISTANCE OPERON REPRESSOR ARSR-RELATED"/>
    <property type="match status" value="1"/>
</dbReference>
<reference evidence="5 6" key="1">
    <citation type="submission" date="2019-08" db="EMBL/GenBank/DDBJ databases">
        <authorList>
            <person name="Peeters C."/>
        </authorList>
    </citation>
    <scope>NUCLEOTIDE SEQUENCE [LARGE SCALE GENOMIC DNA]</scope>
    <source>
        <strain evidence="5 6">LMG 31012</strain>
    </source>
</reference>
<evidence type="ECO:0000256" key="2">
    <source>
        <dbReference type="ARBA" id="ARBA00023125"/>
    </source>
</evidence>
<evidence type="ECO:0000256" key="3">
    <source>
        <dbReference type="ARBA" id="ARBA00023163"/>
    </source>
</evidence>
<keyword evidence="1" id="KW-0805">Transcription regulation</keyword>
<dbReference type="PANTHER" id="PTHR43132">
    <property type="entry name" value="ARSENICAL RESISTANCE OPERON REPRESSOR ARSR-RELATED"/>
    <property type="match status" value="1"/>
</dbReference>
<evidence type="ECO:0000313" key="5">
    <source>
        <dbReference type="EMBL" id="VVD64093.1"/>
    </source>
</evidence>
<dbReference type="GO" id="GO:0003700">
    <property type="term" value="F:DNA-binding transcription factor activity"/>
    <property type="evidence" value="ECO:0007669"/>
    <property type="project" value="InterPro"/>
</dbReference>
<dbReference type="InterPro" id="IPR036390">
    <property type="entry name" value="WH_DNA-bd_sf"/>
</dbReference>
<dbReference type="Proteomes" id="UP000400981">
    <property type="component" value="Unassembled WGS sequence"/>
</dbReference>
<evidence type="ECO:0000313" key="6">
    <source>
        <dbReference type="Proteomes" id="UP000400981"/>
    </source>
</evidence>
<name>A0A5E4RMA9_9BURK</name>
<dbReference type="InterPro" id="IPR036388">
    <property type="entry name" value="WH-like_DNA-bd_sf"/>
</dbReference>
<dbReference type="PROSITE" id="PS50987">
    <property type="entry name" value="HTH_ARSR_2"/>
    <property type="match status" value="1"/>
</dbReference>
<dbReference type="NCBIfam" id="NF033788">
    <property type="entry name" value="HTH_metalloreg"/>
    <property type="match status" value="1"/>
</dbReference>
<evidence type="ECO:0000256" key="1">
    <source>
        <dbReference type="ARBA" id="ARBA00023015"/>
    </source>
</evidence>
<dbReference type="InterPro" id="IPR051011">
    <property type="entry name" value="Metal_resp_trans_reg"/>
</dbReference>
<dbReference type="RefSeq" id="WP_246171093.1">
    <property type="nucleotide sequence ID" value="NZ_CABPSH010000001.1"/>
</dbReference>
<protein>
    <submittedName>
        <fullName evidence="5">Biofilm growth-associated repressor</fullName>
    </submittedName>
</protein>
<proteinExistence type="predicted"/>
<sequence>MPRVTALSPDDRASVPADVAPLDAVPPEAASLDVARLRAAACDATALLRALANEDRLLILCQLTQGELSVGALEAQLDIRQPTLSQQLAVLRAESLVTTRRDGKRIYYSVADGAVLAVLACLYDQFCPKS</sequence>
<dbReference type="GO" id="GO:0003677">
    <property type="term" value="F:DNA binding"/>
    <property type="evidence" value="ECO:0007669"/>
    <property type="project" value="UniProtKB-KW"/>
</dbReference>
<dbReference type="CDD" id="cd00090">
    <property type="entry name" value="HTH_ARSR"/>
    <property type="match status" value="1"/>
</dbReference>
<keyword evidence="2" id="KW-0238">DNA-binding</keyword>
<dbReference type="AlphaFoldDB" id="A0A5E4RMA9"/>
<accession>A0A5E4RMA9</accession>
<evidence type="ECO:0000259" key="4">
    <source>
        <dbReference type="PROSITE" id="PS50987"/>
    </source>
</evidence>
<dbReference type="InterPro" id="IPR011991">
    <property type="entry name" value="ArsR-like_HTH"/>
</dbReference>
<dbReference type="SMART" id="SM00418">
    <property type="entry name" value="HTH_ARSR"/>
    <property type="match status" value="1"/>
</dbReference>
<dbReference type="Gene3D" id="1.10.10.10">
    <property type="entry name" value="Winged helix-like DNA-binding domain superfamily/Winged helix DNA-binding domain"/>
    <property type="match status" value="1"/>
</dbReference>
<gene>
    <name evidence="5" type="primary">bigR</name>
    <name evidence="5" type="ORF">PEP31012_00255</name>
</gene>
<organism evidence="5 6">
    <name type="scientific">Pandoraea eparura</name>
    <dbReference type="NCBI Taxonomy" id="2508291"/>
    <lineage>
        <taxon>Bacteria</taxon>
        <taxon>Pseudomonadati</taxon>
        <taxon>Pseudomonadota</taxon>
        <taxon>Betaproteobacteria</taxon>
        <taxon>Burkholderiales</taxon>
        <taxon>Burkholderiaceae</taxon>
        <taxon>Pandoraea</taxon>
    </lineage>
</organism>
<dbReference type="EMBL" id="CABPSH010000001">
    <property type="protein sequence ID" value="VVD64093.1"/>
    <property type="molecule type" value="Genomic_DNA"/>
</dbReference>
<keyword evidence="3" id="KW-0804">Transcription</keyword>
<dbReference type="SUPFAM" id="SSF46785">
    <property type="entry name" value="Winged helix' DNA-binding domain"/>
    <property type="match status" value="1"/>
</dbReference>
<feature type="domain" description="HTH arsR-type" evidence="4">
    <location>
        <begin position="37"/>
        <end position="130"/>
    </location>
</feature>
<keyword evidence="6" id="KW-1185">Reference proteome</keyword>